<dbReference type="InterPro" id="IPR043144">
    <property type="entry name" value="Mal/L-sulf/L-lact_DH-like_ah"/>
</dbReference>
<keyword evidence="2" id="KW-0560">Oxidoreductase</keyword>
<dbReference type="Gene3D" id="1.10.1530.10">
    <property type="match status" value="1"/>
</dbReference>
<evidence type="ECO:0000313" key="4">
    <source>
        <dbReference type="EMBL" id="GEQ75306.1"/>
    </source>
</evidence>
<evidence type="ECO:0000256" key="1">
    <source>
        <dbReference type="ARBA" id="ARBA00006056"/>
    </source>
</evidence>
<evidence type="ECO:0000313" key="5">
    <source>
        <dbReference type="Proteomes" id="UP000323105"/>
    </source>
</evidence>
<gene>
    <name evidence="4" type="ORF">CTTA_2311</name>
</gene>
<dbReference type="AlphaFoldDB" id="A0A5A7MCD2"/>
<dbReference type="Gene3D" id="3.30.1370.60">
    <property type="entry name" value="Hypothetical oxidoreductase yiak, domain 2"/>
    <property type="match status" value="1"/>
</dbReference>
<proteinExistence type="inferred from homology"/>
<dbReference type="InterPro" id="IPR043143">
    <property type="entry name" value="Mal/L-sulf/L-lact_DH-like_NADP"/>
</dbReference>
<dbReference type="InterPro" id="IPR003767">
    <property type="entry name" value="Malate/L-lactate_DH-like"/>
</dbReference>
<dbReference type="Proteomes" id="UP000323105">
    <property type="component" value="Unassembled WGS sequence"/>
</dbReference>
<comment type="caution">
    <text evidence="4">The sequence shown here is derived from an EMBL/GenBank/DDBJ whole genome shotgun (WGS) entry which is preliminary data.</text>
</comment>
<reference evidence="4 5" key="1">
    <citation type="journal article" date="2019" name="Microbiol. Resour. Announc.">
        <title>Draft Genome Sequence of Comamonas testosteroni TA441, a Bacterium That Has a Cryptic Phenol Degradation Gene Cluster.</title>
        <authorList>
            <person name="Arai H."/>
            <person name="Ishii M."/>
        </authorList>
    </citation>
    <scope>NUCLEOTIDE SEQUENCE [LARGE SCALE GENOMIC DNA]</scope>
    <source>
        <strain evidence="4 5">TA441</strain>
    </source>
</reference>
<dbReference type="InterPro" id="IPR036111">
    <property type="entry name" value="Mal/L-sulfo/L-lacto_DH-like_sf"/>
</dbReference>
<protein>
    <submittedName>
        <fullName evidence="4">Uncharacterized protein</fullName>
    </submittedName>
</protein>
<evidence type="ECO:0000256" key="2">
    <source>
        <dbReference type="ARBA" id="ARBA00023002"/>
    </source>
</evidence>
<dbReference type="GO" id="GO:0016491">
    <property type="term" value="F:oxidoreductase activity"/>
    <property type="evidence" value="ECO:0007669"/>
    <property type="project" value="UniProtKB-KW"/>
</dbReference>
<dbReference type="Pfam" id="PF02615">
    <property type="entry name" value="Ldh_2"/>
    <property type="match status" value="1"/>
</dbReference>
<organism evidence="4 5">
    <name type="scientific">Comamonas testosteroni</name>
    <name type="common">Pseudomonas testosteroni</name>
    <dbReference type="NCBI Taxonomy" id="285"/>
    <lineage>
        <taxon>Bacteria</taxon>
        <taxon>Pseudomonadati</taxon>
        <taxon>Pseudomonadota</taxon>
        <taxon>Betaproteobacteria</taxon>
        <taxon>Burkholderiales</taxon>
        <taxon>Comamonadaceae</taxon>
        <taxon>Comamonas</taxon>
    </lineage>
</organism>
<dbReference type="SUPFAM" id="SSF89733">
    <property type="entry name" value="L-sulfolactate dehydrogenase-like"/>
    <property type="match status" value="1"/>
</dbReference>
<evidence type="ECO:0000256" key="3">
    <source>
        <dbReference type="SAM" id="MobiDB-lite"/>
    </source>
</evidence>
<sequence length="229" mass="24145">MAAVTIHNSNHLGMLALYAERIAEQGQVLLALSTSEALVHPWGGRKAMVGTNPIAIGVPAHPYPFVLDMATSAISMGQVHDFAARNRPLEQGWALDADGNPTTDAVAAKAGAIAPFGDAKGYALGVAFEVMVASLTASAIGTDVRGTLDSTQVCNKGDLFIVLEPASGGMSDRITAYLEELRHCPPIAPGRPVVVPGDRAHRQRERSQKEGLELPTEVWSSILSLSKSI</sequence>
<dbReference type="PANTHER" id="PTHR11091">
    <property type="entry name" value="OXIDOREDUCTASE-RELATED"/>
    <property type="match status" value="1"/>
</dbReference>
<accession>A0A5A7MCD2</accession>
<comment type="similarity">
    <text evidence="1">Belongs to the LDH2/MDH2 oxidoreductase family.</text>
</comment>
<name>A0A5A7MCD2_COMTE</name>
<dbReference type="EMBL" id="BKBW01000004">
    <property type="protein sequence ID" value="GEQ75306.1"/>
    <property type="molecule type" value="Genomic_DNA"/>
</dbReference>
<dbReference type="PANTHER" id="PTHR11091:SF0">
    <property type="entry name" value="MALATE DEHYDROGENASE"/>
    <property type="match status" value="1"/>
</dbReference>
<feature type="region of interest" description="Disordered" evidence="3">
    <location>
        <begin position="189"/>
        <end position="212"/>
    </location>
</feature>